<dbReference type="NCBIfam" id="TIGR00121">
    <property type="entry name" value="birA_ligase"/>
    <property type="match status" value="1"/>
</dbReference>
<dbReference type="EC" id="6.3.4.15" evidence="5"/>
<evidence type="ECO:0000259" key="7">
    <source>
        <dbReference type="PROSITE" id="PS51733"/>
    </source>
</evidence>
<dbReference type="InterPro" id="IPR008988">
    <property type="entry name" value="Transcriptional_repressor_C"/>
</dbReference>
<evidence type="ECO:0000256" key="1">
    <source>
        <dbReference type="ARBA" id="ARBA00022598"/>
    </source>
</evidence>
<feature type="domain" description="BPL/LPL catalytic" evidence="7">
    <location>
        <begin position="1"/>
        <end position="188"/>
    </location>
</feature>
<proteinExistence type="predicted"/>
<dbReference type="PROSITE" id="PS51733">
    <property type="entry name" value="BPL_LPL_CATALYTIC"/>
    <property type="match status" value="1"/>
</dbReference>
<dbReference type="RefSeq" id="WP_114927626.1">
    <property type="nucleotide sequence ID" value="NZ_CP031229.1"/>
</dbReference>
<dbReference type="CDD" id="cd16442">
    <property type="entry name" value="BPL"/>
    <property type="match status" value="1"/>
</dbReference>
<dbReference type="InterPro" id="IPR045864">
    <property type="entry name" value="aa-tRNA-synth_II/BPL/LPL"/>
</dbReference>
<evidence type="ECO:0000256" key="5">
    <source>
        <dbReference type="ARBA" id="ARBA00024227"/>
    </source>
</evidence>
<gene>
    <name evidence="8" type="ORF">DV701_06715</name>
</gene>
<dbReference type="InterPro" id="IPR004408">
    <property type="entry name" value="Biotin_CoA_COase_ligase"/>
</dbReference>
<evidence type="ECO:0000313" key="9">
    <source>
        <dbReference type="Proteomes" id="UP000253790"/>
    </source>
</evidence>
<dbReference type="Proteomes" id="UP000253790">
    <property type="component" value="Chromosome"/>
</dbReference>
<dbReference type="Gene3D" id="3.30.930.10">
    <property type="entry name" value="Bira Bifunctional Protein, Domain 2"/>
    <property type="match status" value="1"/>
</dbReference>
<feature type="region of interest" description="Disordered" evidence="6">
    <location>
        <begin position="1"/>
        <end position="20"/>
    </location>
</feature>
<evidence type="ECO:0000256" key="3">
    <source>
        <dbReference type="ARBA" id="ARBA00022840"/>
    </source>
</evidence>
<evidence type="ECO:0000313" key="8">
    <source>
        <dbReference type="EMBL" id="AXH95861.1"/>
    </source>
</evidence>
<reference evidence="8 9" key="1">
    <citation type="submission" date="2018-07" db="EMBL/GenBank/DDBJ databases">
        <title>Complete genome sequencing of Ornithinimicrobium sp. AMA3305.</title>
        <authorList>
            <person name="Bae J.-W."/>
        </authorList>
    </citation>
    <scope>NUCLEOTIDE SEQUENCE [LARGE SCALE GENOMIC DNA]</scope>
    <source>
        <strain evidence="8 9">AMA3305</strain>
    </source>
</reference>
<organism evidence="8 9">
    <name type="scientific">Ornithinimicrobium avium</name>
    <dbReference type="NCBI Taxonomy" id="2283195"/>
    <lineage>
        <taxon>Bacteria</taxon>
        <taxon>Bacillati</taxon>
        <taxon>Actinomycetota</taxon>
        <taxon>Actinomycetes</taxon>
        <taxon>Micrococcales</taxon>
        <taxon>Ornithinimicrobiaceae</taxon>
        <taxon>Ornithinimicrobium</taxon>
    </lineage>
</organism>
<dbReference type="SUPFAM" id="SSF55681">
    <property type="entry name" value="Class II aaRS and biotin synthetases"/>
    <property type="match status" value="1"/>
</dbReference>
<dbReference type="EMBL" id="CP031229">
    <property type="protein sequence ID" value="AXH95861.1"/>
    <property type="molecule type" value="Genomic_DNA"/>
</dbReference>
<keyword evidence="3" id="KW-0067">ATP-binding</keyword>
<dbReference type="InterPro" id="IPR003142">
    <property type="entry name" value="BPL_C"/>
</dbReference>
<dbReference type="Pfam" id="PF02237">
    <property type="entry name" value="BPL_C"/>
    <property type="match status" value="1"/>
</dbReference>
<keyword evidence="1 8" id="KW-0436">Ligase</keyword>
<dbReference type="OrthoDB" id="9807064at2"/>
<dbReference type="PANTHER" id="PTHR12835">
    <property type="entry name" value="BIOTIN PROTEIN LIGASE"/>
    <property type="match status" value="1"/>
</dbReference>
<evidence type="ECO:0000256" key="6">
    <source>
        <dbReference type="SAM" id="MobiDB-lite"/>
    </source>
</evidence>
<keyword evidence="9" id="KW-1185">Reference proteome</keyword>
<dbReference type="InterPro" id="IPR004143">
    <property type="entry name" value="BPL_LPL_catalytic"/>
</dbReference>
<evidence type="ECO:0000256" key="2">
    <source>
        <dbReference type="ARBA" id="ARBA00022741"/>
    </source>
</evidence>
<dbReference type="AlphaFoldDB" id="A0A345NLF3"/>
<dbReference type="KEGG" id="orn:DV701_06715"/>
<keyword evidence="4" id="KW-0092">Biotin</keyword>
<dbReference type="GO" id="GO:0004077">
    <property type="term" value="F:biotin--[biotin carboxyl-carrier protein] ligase activity"/>
    <property type="evidence" value="ECO:0007669"/>
    <property type="project" value="UniProtKB-EC"/>
</dbReference>
<accession>A0A345NLF3</accession>
<evidence type="ECO:0000256" key="4">
    <source>
        <dbReference type="ARBA" id="ARBA00023267"/>
    </source>
</evidence>
<keyword evidence="2" id="KW-0547">Nucleotide-binding</keyword>
<dbReference type="SUPFAM" id="SSF50037">
    <property type="entry name" value="C-terminal domain of transcriptional repressors"/>
    <property type="match status" value="1"/>
</dbReference>
<dbReference type="GO" id="GO:0005524">
    <property type="term" value="F:ATP binding"/>
    <property type="evidence" value="ECO:0007669"/>
    <property type="project" value="UniProtKB-KW"/>
</dbReference>
<dbReference type="Pfam" id="PF03099">
    <property type="entry name" value="BPL_LplA_LipB"/>
    <property type="match status" value="1"/>
</dbReference>
<dbReference type="GO" id="GO:0005737">
    <property type="term" value="C:cytoplasm"/>
    <property type="evidence" value="ECO:0007669"/>
    <property type="project" value="TreeGrafter"/>
</dbReference>
<protein>
    <recommendedName>
        <fullName evidence="5">biotin--[biotin carboxyl-carrier protein] ligase</fullName>
        <ecNumber evidence="5">6.3.4.15</ecNumber>
    </recommendedName>
</protein>
<sequence length="255" mass="26901">MDTLRWAAPEHHESVGSTNELALADPRPGRVVVADHQTAGRGRRGRVWSSPPGTGMAISAVVPPVAPALMGWVPLVAGLALAEGLRASRWPVDAVLKWPNDVLLPLRGAGGEDRDHGKVAGVLAQVARDGSIVVGTGLNVDHETDQLPVPAATSWRLVRGGAPLPQAAREGLLSDYLDRLARWHEALTQEDLRAVRTAYQGRCATIGRAVVVHRPDGGRTTGTAVGVDDSGALLVEGEAGRTLHHAGDVEHLRSQ</sequence>
<dbReference type="Gene3D" id="2.30.30.100">
    <property type="match status" value="1"/>
</dbReference>
<name>A0A345NLF3_9MICO</name>
<dbReference type="PANTHER" id="PTHR12835:SF5">
    <property type="entry name" value="BIOTIN--PROTEIN LIGASE"/>
    <property type="match status" value="1"/>
</dbReference>